<sequence>MKRAGGAAAVGVIVLALTACTQDLGQALDGSLREGFSFDGWEEFSSDVLSKVVAVALWAGGIVVVGALIARLLVLGSPFRDLVVTRRQSRAGKLAGFIALAVAALAIVLAPLVLLDSSPLLWLIEITALVLLTGAVLSLAYGMATTPHMSARVYDRQGSENLAWSVDVLDQMRRANRDDPRGRVGTPSASDVNEVIAIADRTGTGLTSFVATVLQVFVNIAPWTLHVTFVEERAVIATLRRNGHVVDEVEIRCDECGGTDVHRSLLALTGAFAAFRVAGRYPDITGFYGAANWQTVGYLAIAESEQAGDDRDRYLRLARKADPENINAEYASLFERFAGTSTSGYSNLYLRQLRSLINRAAVLSDRPQPFTDADLLSTRRVGTPSGAEIPEPPGLFIRLLFEYAGAARNWWALERAREGFDREQAEQRRDRVRVTLAVLVRELMPEHPEGWDVAADAVRRLRFGAAMAYALFAATDPDQSEDTPEVHRAVGEWLREAEASSDVETSYAYAGYLAQRAYDAPDDEERKRMLADIARRIRSASLVDEYAQRALADPELRLVGTRREIRSVTVHTPRRAWDLRRFADWQRALQAEGIRDPADLVRVQRLDRLNGSIGITEAEWASMLDAAVLLARTRDLARDFNLSEEQVLCAARQLVDAEEMTTIALSALSEDDLPELVDRVAGAVYWVPEAEERQRVDELLTTLAREAAEAPVGWRSR</sequence>
<keyword evidence="3" id="KW-1185">Reference proteome</keyword>
<keyword evidence="1" id="KW-1133">Transmembrane helix</keyword>
<evidence type="ECO:0000313" key="2">
    <source>
        <dbReference type="EMBL" id="GLI26372.1"/>
    </source>
</evidence>
<gene>
    <name evidence="2" type="ORF">ARHIZOSPH14_06140</name>
</gene>
<comment type="caution">
    <text evidence="2">The sequence shown here is derived from an EMBL/GenBank/DDBJ whole genome shotgun (WGS) entry which is preliminary data.</text>
</comment>
<name>A0A9W6FQ98_9MICO</name>
<dbReference type="AlphaFoldDB" id="A0A9W6FQ98"/>
<dbReference type="PROSITE" id="PS51257">
    <property type="entry name" value="PROKAR_LIPOPROTEIN"/>
    <property type="match status" value="1"/>
</dbReference>
<proteinExistence type="predicted"/>
<accession>A0A9W6FQ98</accession>
<feature type="transmembrane region" description="Helical" evidence="1">
    <location>
        <begin position="94"/>
        <end position="114"/>
    </location>
</feature>
<evidence type="ECO:0000313" key="3">
    <source>
        <dbReference type="Proteomes" id="UP001144396"/>
    </source>
</evidence>
<dbReference type="EMBL" id="BSDP01000001">
    <property type="protein sequence ID" value="GLI26372.1"/>
    <property type="molecule type" value="Genomic_DNA"/>
</dbReference>
<keyword evidence="1" id="KW-0812">Transmembrane</keyword>
<reference evidence="2" key="1">
    <citation type="submission" date="2022-12" db="EMBL/GenBank/DDBJ databases">
        <title>Reference genome sequencing for broad-spectrum identification of bacterial and archaeal isolates by mass spectrometry.</title>
        <authorList>
            <person name="Sekiguchi Y."/>
            <person name="Tourlousse D.M."/>
        </authorList>
    </citation>
    <scope>NUCLEOTIDE SEQUENCE</scope>
    <source>
        <strain evidence="2">14</strain>
    </source>
</reference>
<feature type="transmembrane region" description="Helical" evidence="1">
    <location>
        <begin position="51"/>
        <end position="74"/>
    </location>
</feature>
<protein>
    <submittedName>
        <fullName evidence="2">Uncharacterized protein</fullName>
    </submittedName>
</protein>
<feature type="transmembrane region" description="Helical" evidence="1">
    <location>
        <begin position="120"/>
        <end position="142"/>
    </location>
</feature>
<evidence type="ECO:0000256" key="1">
    <source>
        <dbReference type="SAM" id="Phobius"/>
    </source>
</evidence>
<organism evidence="2 3">
    <name type="scientific">Agromyces rhizosphaerae</name>
    <dbReference type="NCBI Taxonomy" id="88374"/>
    <lineage>
        <taxon>Bacteria</taxon>
        <taxon>Bacillati</taxon>
        <taxon>Actinomycetota</taxon>
        <taxon>Actinomycetes</taxon>
        <taxon>Micrococcales</taxon>
        <taxon>Microbacteriaceae</taxon>
        <taxon>Agromyces</taxon>
    </lineage>
</organism>
<keyword evidence="1" id="KW-0472">Membrane</keyword>
<dbReference type="Proteomes" id="UP001144396">
    <property type="component" value="Unassembled WGS sequence"/>
</dbReference>